<dbReference type="InterPro" id="IPR000608">
    <property type="entry name" value="UBC"/>
</dbReference>
<keyword evidence="2" id="KW-0963">Cytoplasm</keyword>
<keyword evidence="6" id="KW-0833">Ubl conjugation pathway</keyword>
<dbReference type="GO" id="GO:0005634">
    <property type="term" value="C:nucleus"/>
    <property type="evidence" value="ECO:0007669"/>
    <property type="project" value="TreeGrafter"/>
</dbReference>
<evidence type="ECO:0000256" key="6">
    <source>
        <dbReference type="ARBA" id="ARBA00022786"/>
    </source>
</evidence>
<dbReference type="PROSITE" id="PS50127">
    <property type="entry name" value="UBC_2"/>
    <property type="match status" value="1"/>
</dbReference>
<accession>A0A6C0JUI7</accession>
<dbReference type="EMBL" id="MN740706">
    <property type="protein sequence ID" value="QHU09209.1"/>
    <property type="molecule type" value="Genomic_DNA"/>
</dbReference>
<name>A0A6C0JUI7_9ZZZZ</name>
<dbReference type="Gene3D" id="3.10.110.10">
    <property type="entry name" value="Ubiquitin Conjugating Enzyme"/>
    <property type="match status" value="1"/>
</dbReference>
<keyword evidence="7" id="KW-0067">ATP-binding</keyword>
<comment type="subcellular location">
    <subcellularLocation>
        <location evidence="1">Cytoplasm</location>
    </subcellularLocation>
</comment>
<feature type="domain" description="UBC core" evidence="12">
    <location>
        <begin position="7"/>
        <end position="164"/>
    </location>
</feature>
<evidence type="ECO:0000256" key="5">
    <source>
        <dbReference type="ARBA" id="ARBA00022741"/>
    </source>
</evidence>
<evidence type="ECO:0000256" key="9">
    <source>
        <dbReference type="ARBA" id="ARBA00041798"/>
    </source>
</evidence>
<dbReference type="SUPFAM" id="SSF54495">
    <property type="entry name" value="UBC-like"/>
    <property type="match status" value="1"/>
</dbReference>
<dbReference type="PANTHER" id="PTHR46116">
    <property type="entry name" value="(E3-INDEPENDENT) E2 UBIQUITIN-CONJUGATING ENZYME"/>
    <property type="match status" value="1"/>
</dbReference>
<dbReference type="GO" id="GO:0016740">
    <property type="term" value="F:transferase activity"/>
    <property type="evidence" value="ECO:0007669"/>
    <property type="project" value="UniProtKB-KW"/>
</dbReference>
<reference evidence="13" key="1">
    <citation type="journal article" date="2020" name="Nature">
        <title>Giant virus diversity and host interactions through global metagenomics.</title>
        <authorList>
            <person name="Schulz F."/>
            <person name="Roux S."/>
            <person name="Paez-Espino D."/>
            <person name="Jungbluth S."/>
            <person name="Walsh D.A."/>
            <person name="Denef V.J."/>
            <person name="McMahon K.D."/>
            <person name="Konstantinidis K.T."/>
            <person name="Eloe-Fadrosh E.A."/>
            <person name="Kyrpides N.C."/>
            <person name="Woyke T."/>
        </authorList>
    </citation>
    <scope>NUCLEOTIDE SEQUENCE</scope>
    <source>
        <strain evidence="13">GVMAG-S-1074260-58</strain>
    </source>
</reference>
<protein>
    <recommendedName>
        <fullName evidence="8">Ubiquitin-conjugating enzyme E2 Z</fullName>
    </recommendedName>
    <alternativeName>
        <fullName evidence="9">E2 ubiquitin-conjugating enzyme Z</fullName>
    </alternativeName>
    <alternativeName>
        <fullName evidence="11">Ubiquitin carrier protein Z</fullName>
    </alternativeName>
    <alternativeName>
        <fullName evidence="10">Ubiquitin-protein ligase Z</fullName>
    </alternativeName>
</protein>
<evidence type="ECO:0000256" key="1">
    <source>
        <dbReference type="ARBA" id="ARBA00004496"/>
    </source>
</evidence>
<keyword evidence="5" id="KW-0547">Nucleotide-binding</keyword>
<dbReference type="Pfam" id="PF00179">
    <property type="entry name" value="UQ_con"/>
    <property type="match status" value="1"/>
</dbReference>
<dbReference type="GO" id="GO:0043066">
    <property type="term" value="P:negative regulation of apoptotic process"/>
    <property type="evidence" value="ECO:0007669"/>
    <property type="project" value="TreeGrafter"/>
</dbReference>
<proteinExistence type="predicted"/>
<dbReference type="SMART" id="SM00212">
    <property type="entry name" value="UBCc"/>
    <property type="match status" value="1"/>
</dbReference>
<evidence type="ECO:0000256" key="2">
    <source>
        <dbReference type="ARBA" id="ARBA00022490"/>
    </source>
</evidence>
<dbReference type="AlphaFoldDB" id="A0A6C0JUI7"/>
<keyword evidence="3" id="KW-0808">Transferase</keyword>
<evidence type="ECO:0000259" key="12">
    <source>
        <dbReference type="PROSITE" id="PS50127"/>
    </source>
</evidence>
<evidence type="ECO:0000313" key="13">
    <source>
        <dbReference type="EMBL" id="QHU09209.1"/>
    </source>
</evidence>
<evidence type="ECO:0000256" key="8">
    <source>
        <dbReference type="ARBA" id="ARBA00039894"/>
    </source>
</evidence>
<dbReference type="InterPro" id="IPR016135">
    <property type="entry name" value="UBQ-conjugating_enzyme/RWD"/>
</dbReference>
<evidence type="ECO:0000256" key="3">
    <source>
        <dbReference type="ARBA" id="ARBA00022679"/>
    </source>
</evidence>
<dbReference type="GO" id="GO:0005524">
    <property type="term" value="F:ATP binding"/>
    <property type="evidence" value="ECO:0007669"/>
    <property type="project" value="UniProtKB-KW"/>
</dbReference>
<keyword evidence="4" id="KW-0053">Apoptosis</keyword>
<evidence type="ECO:0000256" key="4">
    <source>
        <dbReference type="ARBA" id="ARBA00022703"/>
    </source>
</evidence>
<evidence type="ECO:0000256" key="11">
    <source>
        <dbReference type="ARBA" id="ARBA00042401"/>
    </source>
</evidence>
<evidence type="ECO:0000256" key="10">
    <source>
        <dbReference type="ARBA" id="ARBA00042316"/>
    </source>
</evidence>
<dbReference type="GO" id="GO:0004869">
    <property type="term" value="F:cysteine-type endopeptidase inhibitor activity"/>
    <property type="evidence" value="ECO:0007669"/>
    <property type="project" value="TreeGrafter"/>
</dbReference>
<dbReference type="GO" id="GO:0006915">
    <property type="term" value="P:apoptotic process"/>
    <property type="evidence" value="ECO:0007669"/>
    <property type="project" value="UniProtKB-KW"/>
</dbReference>
<evidence type="ECO:0000256" key="7">
    <source>
        <dbReference type="ARBA" id="ARBA00022840"/>
    </source>
</evidence>
<dbReference type="GO" id="GO:0005737">
    <property type="term" value="C:cytoplasm"/>
    <property type="evidence" value="ECO:0007669"/>
    <property type="project" value="UniProtKB-SubCell"/>
</dbReference>
<organism evidence="13">
    <name type="scientific">viral metagenome</name>
    <dbReference type="NCBI Taxonomy" id="1070528"/>
    <lineage>
        <taxon>unclassified sequences</taxon>
        <taxon>metagenomes</taxon>
        <taxon>organismal metagenomes</taxon>
    </lineage>
</organism>
<dbReference type="PANTHER" id="PTHR46116:SF26">
    <property type="entry name" value="UBIQUITIN-CONJUGATING ENZYME E2 Z"/>
    <property type="match status" value="1"/>
</dbReference>
<sequence>MTIVTKDTAKRIVKDIQQLKRDPIDGIYYMHDDTSMLKGYALIIGPEHTPYEGGYYLFKIDFSCDYPHSPPVFTFCTNDGFTRMHPNLYKNGKVCLSILNTWNGEPWTACQTISSILVTLRSILSEDPLSHEPGIRKLYEEKELYTFIIEYKNISLSMLDVITQETYLKEFYPLIQIARQDFINHFNIKLNILKNNSKKLRESISISEPVICTCIYKITCKISYDVLEQKMYQTYDTLTKKN</sequence>